<dbReference type="EMBL" id="JACRAF010000062">
    <property type="protein sequence ID" value="MBI4923806.1"/>
    <property type="molecule type" value="Genomic_DNA"/>
</dbReference>
<comment type="subcellular location">
    <subcellularLocation>
        <location evidence="4">Cell outer membrane</location>
    </subcellularLocation>
</comment>
<comment type="caution">
    <text evidence="6">The sequence shown here is derived from an EMBL/GenBank/DDBJ whole genome shotgun (WGS) entry which is preliminary data.</text>
</comment>
<dbReference type="CDD" id="cd15830">
    <property type="entry name" value="BamD"/>
    <property type="match status" value="1"/>
</dbReference>
<evidence type="ECO:0000313" key="6">
    <source>
        <dbReference type="EMBL" id="MBI4923806.1"/>
    </source>
</evidence>
<dbReference type="GO" id="GO:0043165">
    <property type="term" value="P:Gram-negative-bacterium-type cell outer membrane assembly"/>
    <property type="evidence" value="ECO:0007669"/>
    <property type="project" value="UniProtKB-UniRule"/>
</dbReference>
<evidence type="ECO:0000256" key="1">
    <source>
        <dbReference type="ARBA" id="ARBA00022729"/>
    </source>
</evidence>
<dbReference type="InterPro" id="IPR011990">
    <property type="entry name" value="TPR-like_helical_dom_sf"/>
</dbReference>
<name>A0A933L538_9HYPH</name>
<reference evidence="6" key="1">
    <citation type="submission" date="2020-07" db="EMBL/GenBank/DDBJ databases">
        <title>Huge and variable diversity of episymbiotic CPR bacteria and DPANN archaea in groundwater ecosystems.</title>
        <authorList>
            <person name="He C.Y."/>
            <person name="Keren R."/>
            <person name="Whittaker M."/>
            <person name="Farag I.F."/>
            <person name="Doudna J."/>
            <person name="Cate J.H.D."/>
            <person name="Banfield J.F."/>
        </authorList>
    </citation>
    <scope>NUCLEOTIDE SEQUENCE</scope>
    <source>
        <strain evidence="6">NC_groundwater_1586_Pr3_B-0.1um_66_15</strain>
    </source>
</reference>
<dbReference type="NCBIfam" id="TIGR03302">
    <property type="entry name" value="OM_YfiO"/>
    <property type="match status" value="1"/>
</dbReference>
<comment type="subunit">
    <text evidence="4">Part of the Bam complex.</text>
</comment>
<evidence type="ECO:0000259" key="5">
    <source>
        <dbReference type="Pfam" id="PF13525"/>
    </source>
</evidence>
<accession>A0A933L538</accession>
<comment type="similarity">
    <text evidence="4">Belongs to the BamD family.</text>
</comment>
<evidence type="ECO:0000313" key="7">
    <source>
        <dbReference type="Proteomes" id="UP000782610"/>
    </source>
</evidence>
<gene>
    <name evidence="4" type="primary">bamD</name>
    <name evidence="6" type="ORF">HY834_18870</name>
</gene>
<dbReference type="InterPro" id="IPR039565">
    <property type="entry name" value="BamD-like"/>
</dbReference>
<dbReference type="AlphaFoldDB" id="A0A933L538"/>
<evidence type="ECO:0000256" key="4">
    <source>
        <dbReference type="HAMAP-Rule" id="MF_00922"/>
    </source>
</evidence>
<dbReference type="HAMAP" id="MF_00922">
    <property type="entry name" value="OM_assembly_BamD"/>
    <property type="match status" value="1"/>
</dbReference>
<dbReference type="GO" id="GO:0051205">
    <property type="term" value="P:protein insertion into membrane"/>
    <property type="evidence" value="ECO:0007669"/>
    <property type="project" value="UniProtKB-UniRule"/>
</dbReference>
<keyword evidence="1 4" id="KW-0732">Signal</keyword>
<evidence type="ECO:0000256" key="3">
    <source>
        <dbReference type="ARBA" id="ARBA00023237"/>
    </source>
</evidence>
<keyword evidence="3 4" id="KW-0998">Cell outer membrane</keyword>
<dbReference type="SUPFAM" id="SSF48452">
    <property type="entry name" value="TPR-like"/>
    <property type="match status" value="1"/>
</dbReference>
<dbReference type="Proteomes" id="UP000782610">
    <property type="component" value="Unassembled WGS sequence"/>
</dbReference>
<protein>
    <recommendedName>
        <fullName evidence="4">Outer membrane protein assembly factor BamD</fullName>
    </recommendedName>
</protein>
<feature type="domain" description="Outer membrane lipoprotein BamD-like" evidence="5">
    <location>
        <begin position="45"/>
        <end position="238"/>
    </location>
</feature>
<keyword evidence="2 4" id="KW-0472">Membrane</keyword>
<proteinExistence type="inferred from homology"/>
<organism evidence="6 7">
    <name type="scientific">Devosia nanyangense</name>
    <dbReference type="NCBI Taxonomy" id="1228055"/>
    <lineage>
        <taxon>Bacteria</taxon>
        <taxon>Pseudomonadati</taxon>
        <taxon>Pseudomonadota</taxon>
        <taxon>Alphaproteobacteria</taxon>
        <taxon>Hyphomicrobiales</taxon>
        <taxon>Devosiaceae</taxon>
        <taxon>Devosia</taxon>
    </lineage>
</organism>
<dbReference type="InterPro" id="IPR017689">
    <property type="entry name" value="BamD"/>
</dbReference>
<evidence type="ECO:0000256" key="2">
    <source>
        <dbReference type="ARBA" id="ARBA00023136"/>
    </source>
</evidence>
<comment type="function">
    <text evidence="4">Part of the outer membrane protein assembly complex, which is involved in assembly and insertion of beta-barrel proteins into the outer membrane.</text>
</comment>
<dbReference type="Gene3D" id="1.25.40.10">
    <property type="entry name" value="Tetratricopeptide repeat domain"/>
    <property type="match status" value="1"/>
</dbReference>
<dbReference type="Pfam" id="PF13525">
    <property type="entry name" value="YfiO"/>
    <property type="match status" value="1"/>
</dbReference>
<sequence>MTDSGFAALASRFGRIVAVVCFAALLAGCSMFGPTKLKEEEIIPPDTLYQTALTSMDAQRYNNAIDALKKLERQHPYSEFNEKAKLMEVYANYRISKFDEAILAADRYIALFPSSKEIPYVLFLKGTAYFAQIADITRDQQISQNAIETYTLLIANYPESDYAKDARDKMVIAVDQLAGKEMSVGRYYEGNGQYAAAINRFRMVVAKYQTSTHIEEALFRLTESNLALGLTNEAQTAAAVLGHNYPSSDWYKEAFALLQKVGLEPQINSASPLAAALTPDKPKA</sequence>
<dbReference type="GO" id="GO:0009279">
    <property type="term" value="C:cell outer membrane"/>
    <property type="evidence" value="ECO:0007669"/>
    <property type="project" value="UniProtKB-SubCell"/>
</dbReference>